<comment type="caution">
    <text evidence="2">The sequence shown here is derived from an EMBL/GenBank/DDBJ whole genome shotgun (WGS) entry which is preliminary data.</text>
</comment>
<protein>
    <submittedName>
        <fullName evidence="2">Uncharacterized protein</fullName>
    </submittedName>
</protein>
<accession>A0A2S9YT10</accession>
<organism evidence="2 3">
    <name type="scientific">Enhygromyxa salina</name>
    <dbReference type="NCBI Taxonomy" id="215803"/>
    <lineage>
        <taxon>Bacteria</taxon>
        <taxon>Pseudomonadati</taxon>
        <taxon>Myxococcota</taxon>
        <taxon>Polyangia</taxon>
        <taxon>Nannocystales</taxon>
        <taxon>Nannocystaceae</taxon>
        <taxon>Enhygromyxa</taxon>
    </lineage>
</organism>
<sequence>MGSQTDVDTEIESRAKRRRLGLVIRALIYVPLLGFFGWQAGTTFVAQRSAADDNFRALVQARLHAMPAPRTIKLPNGEEMPVFEVTEAQAVEMGLLPATGDAPADE</sequence>
<evidence type="ECO:0000256" key="1">
    <source>
        <dbReference type="SAM" id="Phobius"/>
    </source>
</evidence>
<dbReference type="EMBL" id="PVNL01000043">
    <property type="protein sequence ID" value="PRQ08228.1"/>
    <property type="molecule type" value="Genomic_DNA"/>
</dbReference>
<dbReference type="Proteomes" id="UP000238823">
    <property type="component" value="Unassembled WGS sequence"/>
</dbReference>
<evidence type="ECO:0000313" key="2">
    <source>
        <dbReference type="EMBL" id="PRQ08228.1"/>
    </source>
</evidence>
<keyword evidence="1" id="KW-0472">Membrane</keyword>
<name>A0A2S9YT10_9BACT</name>
<dbReference type="RefSeq" id="WP_106089067.1">
    <property type="nucleotide sequence ID" value="NZ_PVNL01000043.1"/>
</dbReference>
<proteinExistence type="predicted"/>
<dbReference type="OrthoDB" id="9934631at2"/>
<dbReference type="AlphaFoldDB" id="A0A2S9YT10"/>
<keyword evidence="1" id="KW-0812">Transmembrane</keyword>
<keyword evidence="1" id="KW-1133">Transmembrane helix</keyword>
<reference evidence="2 3" key="1">
    <citation type="submission" date="2018-03" db="EMBL/GenBank/DDBJ databases">
        <title>Draft Genome Sequences of the Obligatory Marine Myxobacteria Enhygromyxa salina SWB007.</title>
        <authorList>
            <person name="Poehlein A."/>
            <person name="Moghaddam J.A."/>
            <person name="Harms H."/>
            <person name="Alanjari M."/>
            <person name="Koenig G.M."/>
            <person name="Daniel R."/>
            <person name="Schaeberle T.F."/>
        </authorList>
    </citation>
    <scope>NUCLEOTIDE SEQUENCE [LARGE SCALE GENOMIC DNA]</scope>
    <source>
        <strain evidence="2 3">SWB007</strain>
    </source>
</reference>
<gene>
    <name evidence="2" type="ORF">ENSA7_20510</name>
</gene>
<feature type="transmembrane region" description="Helical" evidence="1">
    <location>
        <begin position="20"/>
        <end position="38"/>
    </location>
</feature>
<evidence type="ECO:0000313" key="3">
    <source>
        <dbReference type="Proteomes" id="UP000238823"/>
    </source>
</evidence>